<evidence type="ECO:0000256" key="1">
    <source>
        <dbReference type="ARBA" id="ARBA00004571"/>
    </source>
</evidence>
<evidence type="ECO:0000256" key="6">
    <source>
        <dbReference type="ARBA" id="ARBA00023237"/>
    </source>
</evidence>
<dbReference type="GO" id="GO:0009279">
    <property type="term" value="C:cell outer membrane"/>
    <property type="evidence" value="ECO:0007669"/>
    <property type="project" value="UniProtKB-SubCell"/>
</dbReference>
<dbReference type="EMBL" id="AAZJ01000040">
    <property type="protein sequence ID" value="EDK12725.1"/>
    <property type="molecule type" value="Genomic_DNA"/>
</dbReference>
<keyword evidence="3 7" id="KW-1134">Transmembrane beta strand</keyword>
<organism evidence="9 10">
    <name type="scientific">Haemophilus influenzae 22.4-21</name>
    <dbReference type="NCBI Taxonomy" id="375063"/>
    <lineage>
        <taxon>Bacteria</taxon>
        <taxon>Pseudomonadati</taxon>
        <taxon>Pseudomonadota</taxon>
        <taxon>Gammaproteobacteria</taxon>
        <taxon>Pasteurellales</taxon>
        <taxon>Pasteurellaceae</taxon>
        <taxon>Haemophilus</taxon>
    </lineage>
</organism>
<evidence type="ECO:0000256" key="4">
    <source>
        <dbReference type="ARBA" id="ARBA00022692"/>
    </source>
</evidence>
<evidence type="ECO:0000313" key="10">
    <source>
        <dbReference type="Proteomes" id="UP000005596"/>
    </source>
</evidence>
<keyword evidence="6 7" id="KW-0998">Cell outer membrane</keyword>
<gene>
    <name evidence="9" type="ORF">CGSHiR3021_02965</name>
</gene>
<dbReference type="PROSITE" id="PS52016">
    <property type="entry name" value="TONB_DEPENDENT_REC_3"/>
    <property type="match status" value="1"/>
</dbReference>
<dbReference type="InterPro" id="IPR010917">
    <property type="entry name" value="TonB_rcpt_CS"/>
</dbReference>
<feature type="short sequence motif" description="TonB C-terminal box" evidence="8">
    <location>
        <begin position="49"/>
        <end position="66"/>
    </location>
</feature>
<reference evidence="9 10" key="1">
    <citation type="journal article" date="2007" name="Genome Biol.">
        <title>Characterization and modeling of the Haemophilus influenzae core and supragenomes based on the complete genomic sequences of Rd and 12 clinical nontypeable strains.</title>
        <authorList>
            <person name="Hogg J.S."/>
            <person name="Hu F.Z."/>
            <person name="Janto B."/>
            <person name="Boissy R."/>
            <person name="Hayes J."/>
            <person name="Keefe R."/>
            <person name="Post J.C."/>
            <person name="Ehrlich G.D."/>
        </authorList>
    </citation>
    <scope>NUCLEOTIDE SEQUENCE [LARGE SCALE GENOMIC DNA]</scope>
    <source>
        <strain evidence="9 10">22.4-21</strain>
    </source>
</reference>
<sequence>MCNQLKNLTIRAGVYNLTNRKYITWDSARSIRSFGTSNVIDQSTGQGINRFYAPGRNYKMSVQFEF</sequence>
<dbReference type="AlphaFoldDB" id="A4P1I7"/>
<dbReference type="InterPro" id="IPR039426">
    <property type="entry name" value="TonB-dep_rcpt-like"/>
</dbReference>
<comment type="similarity">
    <text evidence="7">Belongs to the TonB-dependent receptor family.</text>
</comment>
<evidence type="ECO:0000256" key="5">
    <source>
        <dbReference type="ARBA" id="ARBA00023136"/>
    </source>
</evidence>
<evidence type="ECO:0000256" key="3">
    <source>
        <dbReference type="ARBA" id="ARBA00022452"/>
    </source>
</evidence>
<accession>A4P1I7</accession>
<keyword evidence="5 7" id="KW-0472">Membrane</keyword>
<evidence type="ECO:0000256" key="2">
    <source>
        <dbReference type="ARBA" id="ARBA00022448"/>
    </source>
</evidence>
<protein>
    <submittedName>
        <fullName evidence="9">Hemoglobin-haptoglobin binding protein B</fullName>
    </submittedName>
</protein>
<dbReference type="Gene3D" id="2.40.170.20">
    <property type="entry name" value="TonB-dependent receptor, beta-barrel domain"/>
    <property type="match status" value="1"/>
</dbReference>
<keyword evidence="2 7" id="KW-0813">Transport</keyword>
<dbReference type="InterPro" id="IPR036942">
    <property type="entry name" value="Beta-barrel_TonB_sf"/>
</dbReference>
<dbReference type="PROSITE" id="PS01156">
    <property type="entry name" value="TONB_DEPENDENT_REC_2"/>
    <property type="match status" value="1"/>
</dbReference>
<evidence type="ECO:0000256" key="8">
    <source>
        <dbReference type="PROSITE-ProRule" id="PRU10144"/>
    </source>
</evidence>
<proteinExistence type="inferred from homology"/>
<evidence type="ECO:0000256" key="7">
    <source>
        <dbReference type="PROSITE-ProRule" id="PRU01360"/>
    </source>
</evidence>
<dbReference type="SUPFAM" id="SSF56935">
    <property type="entry name" value="Porins"/>
    <property type="match status" value="1"/>
</dbReference>
<comment type="subcellular location">
    <subcellularLocation>
        <location evidence="1 7">Cell outer membrane</location>
        <topology evidence="1 7">Multi-pass membrane protein</topology>
    </subcellularLocation>
</comment>
<keyword evidence="4 7" id="KW-0812">Transmembrane</keyword>
<dbReference type="Proteomes" id="UP000005596">
    <property type="component" value="Unassembled WGS sequence"/>
</dbReference>
<name>A4P1I7_HAEIF</name>
<evidence type="ECO:0000313" key="9">
    <source>
        <dbReference type="EMBL" id="EDK12725.1"/>
    </source>
</evidence>
<dbReference type="BioCyc" id="HINF375063:G119K-2348-MONOMER"/>